<dbReference type="InterPro" id="IPR035959">
    <property type="entry name" value="RutC-like_sf"/>
</dbReference>
<keyword evidence="3" id="KW-1185">Reference proteome</keyword>
<sequence>MSEATTRRVFSASGWEDEFGHCRAVELPDGRVLVSGCTAAVDGGVADGGPYDQAVDAFGAALSALAELGLDSGHVVRTRMYLTHARDVEDVGRAHREILGHARPAASLVVVAGLVDPRLVVEVEVEAHRDAVPHSPRAEETAADAADALPAPGEDR</sequence>
<protein>
    <submittedName>
        <fullName evidence="2">RidA family protein</fullName>
    </submittedName>
</protein>
<feature type="compositionally biased region" description="Low complexity" evidence="1">
    <location>
        <begin position="143"/>
        <end position="156"/>
    </location>
</feature>
<feature type="compositionally biased region" description="Basic and acidic residues" evidence="1">
    <location>
        <begin position="131"/>
        <end position="140"/>
    </location>
</feature>
<evidence type="ECO:0000256" key="1">
    <source>
        <dbReference type="SAM" id="MobiDB-lite"/>
    </source>
</evidence>
<dbReference type="EMBL" id="JAAVJC010000041">
    <property type="protein sequence ID" value="NJQ14856.1"/>
    <property type="molecule type" value="Genomic_DNA"/>
</dbReference>
<evidence type="ECO:0000313" key="2">
    <source>
        <dbReference type="EMBL" id="NJQ14856.1"/>
    </source>
</evidence>
<dbReference type="Gene3D" id="3.30.1330.40">
    <property type="entry name" value="RutC-like"/>
    <property type="match status" value="1"/>
</dbReference>
<dbReference type="RefSeq" id="WP_168087640.1">
    <property type="nucleotide sequence ID" value="NZ_BHZH01000082.1"/>
</dbReference>
<feature type="region of interest" description="Disordered" evidence="1">
    <location>
        <begin position="131"/>
        <end position="156"/>
    </location>
</feature>
<evidence type="ECO:0000313" key="3">
    <source>
        <dbReference type="Proteomes" id="UP000727056"/>
    </source>
</evidence>
<dbReference type="Proteomes" id="UP000727056">
    <property type="component" value="Unassembled WGS sequence"/>
</dbReference>
<gene>
    <name evidence="2" type="ORF">HCN52_07840</name>
</gene>
<accession>A0ABX1C6Q5</accession>
<dbReference type="InterPro" id="IPR006175">
    <property type="entry name" value="YjgF/YER057c/UK114"/>
</dbReference>
<organism evidence="2 3">
    <name type="scientific">Streptomyces bohaiensis</name>
    <dbReference type="NCBI Taxonomy" id="1431344"/>
    <lineage>
        <taxon>Bacteria</taxon>
        <taxon>Bacillati</taxon>
        <taxon>Actinomycetota</taxon>
        <taxon>Actinomycetes</taxon>
        <taxon>Kitasatosporales</taxon>
        <taxon>Streptomycetaceae</taxon>
        <taxon>Streptomyces</taxon>
    </lineage>
</organism>
<dbReference type="PANTHER" id="PTHR43857:SF1">
    <property type="entry name" value="YJGH FAMILY PROTEIN"/>
    <property type="match status" value="1"/>
</dbReference>
<dbReference type="SUPFAM" id="SSF55298">
    <property type="entry name" value="YjgF-like"/>
    <property type="match status" value="1"/>
</dbReference>
<reference evidence="2 3" key="1">
    <citation type="submission" date="2020-03" db="EMBL/GenBank/DDBJ databases">
        <title>Draft genome of Streptomyces sp. ventii, isolated from the Axial Seamount in the Pacific Ocean, and resequencing of the two type strains Streptomyces lonarensis strain NCL 716 and Streptomyces bohaiensis strain 11A07.</title>
        <authorList>
            <person name="Loughran R.M."/>
            <person name="Pfannmuller K.M."/>
            <person name="Wasson B.J."/>
            <person name="Deadmond M.C."/>
            <person name="Paddock B.E."/>
            <person name="Koyack M.J."/>
            <person name="Gallegos D.A."/>
            <person name="Mitchell E.A."/>
            <person name="Ushijima B."/>
            <person name="Saw J.H."/>
            <person name="Mcphail K.L."/>
            <person name="Videau P."/>
        </authorList>
    </citation>
    <scope>NUCLEOTIDE SEQUENCE [LARGE SCALE GENOMIC DNA]</scope>
    <source>
        <strain evidence="2 3">11A07</strain>
    </source>
</reference>
<dbReference type="PANTHER" id="PTHR43857">
    <property type="entry name" value="BLR7761 PROTEIN"/>
    <property type="match status" value="1"/>
</dbReference>
<proteinExistence type="predicted"/>
<name>A0ABX1C6Q5_9ACTN</name>
<comment type="caution">
    <text evidence="2">The sequence shown here is derived from an EMBL/GenBank/DDBJ whole genome shotgun (WGS) entry which is preliminary data.</text>
</comment>
<dbReference type="Pfam" id="PF01042">
    <property type="entry name" value="Ribonuc_L-PSP"/>
    <property type="match status" value="1"/>
</dbReference>